<reference evidence="2" key="2">
    <citation type="submission" date="2025-08" db="UniProtKB">
        <authorList>
            <consortium name="Ensembl"/>
        </authorList>
    </citation>
    <scope>IDENTIFICATION</scope>
</reference>
<dbReference type="GO" id="GO:0001836">
    <property type="term" value="P:release of cytochrome c from mitochondria"/>
    <property type="evidence" value="ECO:0007669"/>
    <property type="project" value="InterPro"/>
</dbReference>
<dbReference type="GO" id="GO:0006974">
    <property type="term" value="P:DNA damage response"/>
    <property type="evidence" value="ECO:0007669"/>
    <property type="project" value="InterPro"/>
</dbReference>
<evidence type="ECO:0000313" key="2">
    <source>
        <dbReference type="Ensembl" id="ENSCUSP00005022248.1"/>
    </source>
</evidence>
<feature type="compositionally biased region" description="Basic and acidic residues" evidence="1">
    <location>
        <begin position="24"/>
        <end position="35"/>
    </location>
</feature>
<evidence type="ECO:0000256" key="1">
    <source>
        <dbReference type="SAM" id="MobiDB-lite"/>
    </source>
</evidence>
<feature type="region of interest" description="Disordered" evidence="1">
    <location>
        <begin position="1"/>
        <end position="45"/>
    </location>
</feature>
<dbReference type="AlphaFoldDB" id="A0A8C3V2X5"/>
<protein>
    <submittedName>
        <fullName evidence="2">Uncharacterized protein</fullName>
    </submittedName>
</protein>
<evidence type="ECO:0000313" key="3">
    <source>
        <dbReference type="Proteomes" id="UP000694563"/>
    </source>
</evidence>
<sequence length="151" mass="15611">MLPGRTLRKAAPPAAPAGTGGGRARGEGGTGRDGDTPPCAPALLPGSSTALAASARGGCGHPAQARGIQLLFPASGQERARGGVCFTMRKKLKNRAKSTVLAKAVTRRVSAGREAAAAECALELTRIGDRWNLRQRILNLFLVTWGDLGQD</sequence>
<accession>A0A8C3V2X5</accession>
<keyword evidence="3" id="KW-1185">Reference proteome</keyword>
<name>A0A8C3V2X5_CATUS</name>
<dbReference type="Ensembl" id="ENSCUST00005023041.1">
    <property type="protein sequence ID" value="ENSCUSP00005022248.1"/>
    <property type="gene ID" value="ENSCUSG00005014083.1"/>
</dbReference>
<dbReference type="Pfam" id="PF15150">
    <property type="entry name" value="PMAIP1"/>
    <property type="match status" value="1"/>
</dbReference>
<dbReference type="Proteomes" id="UP000694563">
    <property type="component" value="Chromosome Z"/>
</dbReference>
<dbReference type="InterPro" id="IPR024140">
    <property type="entry name" value="Noxa"/>
</dbReference>
<reference evidence="2" key="1">
    <citation type="submission" date="2020-10" db="EMBL/GenBank/DDBJ databases">
        <title>Catharus ustulatus (Swainson's thrush) genome, bCatUst1, primary haplotype v2.</title>
        <authorList>
            <person name="Delmore K."/>
            <person name="Vafadar M."/>
            <person name="Formenti G."/>
            <person name="Chow W."/>
            <person name="Pelan S."/>
            <person name="Howe K."/>
            <person name="Rhie A."/>
            <person name="Mountcastle J."/>
            <person name="Haase B."/>
            <person name="Fedrigo O."/>
            <person name="Jarvis E.D."/>
        </authorList>
    </citation>
    <scope>NUCLEOTIDE SEQUENCE [LARGE SCALE GENOMIC DNA]</scope>
</reference>
<organism evidence="2 3">
    <name type="scientific">Catharus ustulatus</name>
    <name type="common">Russet-backed thrush</name>
    <name type="synonym">Hylocichla ustulatus</name>
    <dbReference type="NCBI Taxonomy" id="91951"/>
    <lineage>
        <taxon>Eukaryota</taxon>
        <taxon>Metazoa</taxon>
        <taxon>Chordata</taxon>
        <taxon>Craniata</taxon>
        <taxon>Vertebrata</taxon>
        <taxon>Euteleostomi</taxon>
        <taxon>Archelosauria</taxon>
        <taxon>Archosauria</taxon>
        <taxon>Dinosauria</taxon>
        <taxon>Saurischia</taxon>
        <taxon>Theropoda</taxon>
        <taxon>Coelurosauria</taxon>
        <taxon>Aves</taxon>
        <taxon>Neognathae</taxon>
        <taxon>Neoaves</taxon>
        <taxon>Telluraves</taxon>
        <taxon>Australaves</taxon>
        <taxon>Passeriformes</taxon>
        <taxon>Turdidae</taxon>
        <taxon>Catharus</taxon>
    </lineage>
</organism>
<reference evidence="2" key="3">
    <citation type="submission" date="2025-09" db="UniProtKB">
        <authorList>
            <consortium name="Ensembl"/>
        </authorList>
    </citation>
    <scope>IDENTIFICATION</scope>
</reference>
<dbReference type="GO" id="GO:0043065">
    <property type="term" value="P:positive regulation of apoptotic process"/>
    <property type="evidence" value="ECO:0007669"/>
    <property type="project" value="InterPro"/>
</dbReference>
<proteinExistence type="predicted"/>